<reference evidence="6 7" key="1">
    <citation type="submission" date="2014-12" db="EMBL/GenBank/DDBJ databases">
        <title>Comparative genome analysis of Bacillus coagulans HM-08, Clostridium butyricum HM-68, Bacillus subtilis HM-66 and Bacillus licheniformis BL-09.</title>
        <authorList>
            <person name="Zhang H."/>
        </authorList>
    </citation>
    <scope>NUCLEOTIDE SEQUENCE [LARGE SCALE GENOMIC DNA]</scope>
    <source>
        <strain evidence="6 7">HM-66</strain>
    </source>
</reference>
<proteinExistence type="predicted"/>
<sequence>MKNVAIVGDGGHGKVIRELINARSDTRLAAVLDDKFKTFEGGKEWYTGPPEAVTELRRLIPDVLFLIAVGKNSVRKQLAERLGLRKDDFITLIHPSAIVSRSAVIGEGTVIMAGAIIQADARIGAHCIINTGAVAEHDNQISDYVHLSPRVTLSGAVSVQEGAHVGTGASVIPQITIGAWSIVGAGSAVIRPIPDRVTAAGAPARIISSIQTSNKG</sequence>
<dbReference type="InterPro" id="IPR050179">
    <property type="entry name" value="Trans_hexapeptide_repeat"/>
</dbReference>
<evidence type="ECO:0000313" key="7">
    <source>
        <dbReference type="Proteomes" id="UP000032247"/>
    </source>
</evidence>
<gene>
    <name evidence="6" type="ORF">SC09_contig4orf00590</name>
</gene>
<dbReference type="Gene3D" id="3.40.50.20">
    <property type="match status" value="1"/>
</dbReference>
<dbReference type="Pfam" id="PF17836">
    <property type="entry name" value="PglD_N"/>
    <property type="match status" value="1"/>
</dbReference>
<dbReference type="GO" id="GO:0016740">
    <property type="term" value="F:transferase activity"/>
    <property type="evidence" value="ECO:0007669"/>
    <property type="project" value="UniProtKB-KW"/>
</dbReference>
<dbReference type="InterPro" id="IPR020019">
    <property type="entry name" value="AcTrfase_PglD-like"/>
</dbReference>
<dbReference type="NCBIfam" id="TIGR03570">
    <property type="entry name" value="NeuD_NnaD"/>
    <property type="match status" value="1"/>
</dbReference>
<dbReference type="SUPFAM" id="SSF51161">
    <property type="entry name" value="Trimeric LpxA-like enzymes"/>
    <property type="match status" value="1"/>
</dbReference>
<dbReference type="PROSITE" id="PS00101">
    <property type="entry name" value="HEXAPEP_TRANSFERASES"/>
    <property type="match status" value="1"/>
</dbReference>
<dbReference type="InterPro" id="IPR018357">
    <property type="entry name" value="Hexapep_transf_CS"/>
</dbReference>
<dbReference type="Pfam" id="PF00132">
    <property type="entry name" value="Hexapep"/>
    <property type="match status" value="1"/>
</dbReference>
<dbReference type="InterPro" id="IPR041561">
    <property type="entry name" value="PglD_N"/>
</dbReference>
<dbReference type="RefSeq" id="WP_043858727.1">
    <property type="nucleotide sequence ID" value="NZ_CP090125.1"/>
</dbReference>
<keyword evidence="1" id="KW-0808">Transferase</keyword>
<dbReference type="AlphaFoldDB" id="A0A0D1I9V3"/>
<feature type="binding site" evidence="4">
    <location>
        <position position="70"/>
    </location>
    <ligand>
        <name>substrate</name>
    </ligand>
</feature>
<dbReference type="PANTHER" id="PTHR43300:SF7">
    <property type="entry name" value="UDP-N-ACETYLBACILLOSAMINE N-ACETYLTRANSFERASE"/>
    <property type="match status" value="1"/>
</dbReference>
<feature type="domain" description="PglD N-terminal" evidence="5">
    <location>
        <begin position="3"/>
        <end position="82"/>
    </location>
</feature>
<dbReference type="PATRIC" id="fig|1423.173.peg.4253"/>
<feature type="active site" description="Proton acceptor" evidence="3">
    <location>
        <position position="137"/>
    </location>
</feature>
<evidence type="ECO:0000256" key="1">
    <source>
        <dbReference type="ARBA" id="ARBA00022679"/>
    </source>
</evidence>
<name>A0A0D1I9V3_BACIU</name>
<dbReference type="Gene3D" id="2.160.10.10">
    <property type="entry name" value="Hexapeptide repeat proteins"/>
    <property type="match status" value="1"/>
</dbReference>
<feature type="site" description="Increases basicity of active site His" evidence="3">
    <location>
        <position position="138"/>
    </location>
</feature>
<evidence type="ECO:0000256" key="3">
    <source>
        <dbReference type="PIRSR" id="PIRSR620019-1"/>
    </source>
</evidence>
<dbReference type="Proteomes" id="UP000032247">
    <property type="component" value="Unassembled WGS sequence"/>
</dbReference>
<evidence type="ECO:0000256" key="2">
    <source>
        <dbReference type="ARBA" id="ARBA00022737"/>
    </source>
</evidence>
<feature type="binding site" evidence="4">
    <location>
        <position position="146"/>
    </location>
    <ligand>
        <name>acetyl-CoA</name>
        <dbReference type="ChEBI" id="CHEBI:57288"/>
    </ligand>
</feature>
<comment type="caution">
    <text evidence="6">The sequence shown here is derived from an EMBL/GenBank/DDBJ whole genome shotgun (WGS) entry which is preliminary data.</text>
</comment>
<dbReference type="EMBL" id="JXBC01000013">
    <property type="protein sequence ID" value="KIU05708.1"/>
    <property type="molecule type" value="Genomic_DNA"/>
</dbReference>
<protein>
    <recommendedName>
        <fullName evidence="5">PglD N-terminal domain-containing protein</fullName>
    </recommendedName>
</protein>
<organism evidence="6 7">
    <name type="scientific">Bacillus subtilis</name>
    <dbReference type="NCBI Taxonomy" id="1423"/>
    <lineage>
        <taxon>Bacteria</taxon>
        <taxon>Bacillati</taxon>
        <taxon>Bacillota</taxon>
        <taxon>Bacilli</taxon>
        <taxon>Bacillales</taxon>
        <taxon>Bacillaceae</taxon>
        <taxon>Bacillus</taxon>
    </lineage>
</organism>
<evidence type="ECO:0000259" key="5">
    <source>
        <dbReference type="Pfam" id="PF17836"/>
    </source>
</evidence>
<evidence type="ECO:0000313" key="6">
    <source>
        <dbReference type="EMBL" id="KIU05708.1"/>
    </source>
</evidence>
<dbReference type="InterPro" id="IPR011004">
    <property type="entry name" value="Trimer_LpxA-like_sf"/>
</dbReference>
<dbReference type="InterPro" id="IPR001451">
    <property type="entry name" value="Hexapep"/>
</dbReference>
<dbReference type="CDD" id="cd03360">
    <property type="entry name" value="LbH_AT_putative"/>
    <property type="match status" value="1"/>
</dbReference>
<accession>A0A0D1I9V3</accession>
<evidence type="ECO:0000256" key="4">
    <source>
        <dbReference type="PIRSR" id="PIRSR620019-2"/>
    </source>
</evidence>
<keyword evidence="2" id="KW-0677">Repeat</keyword>
<dbReference type="PANTHER" id="PTHR43300">
    <property type="entry name" value="ACETYLTRANSFERASE"/>
    <property type="match status" value="1"/>
</dbReference>